<sequence>MDFFLHLDPLSGGDAQRGKTERLDSHKPADAIVDQAIFVLDIVTIRSVKLDGHFKVSGRVRSPMWKWHWNGIRQHLIDIVSN</sequence>
<keyword evidence="3" id="KW-1185">Reference proteome</keyword>
<organism evidence="2 3">
    <name type="scientific">Falsiroseomonas algicola</name>
    <dbReference type="NCBI Taxonomy" id="2716930"/>
    <lineage>
        <taxon>Bacteria</taxon>
        <taxon>Pseudomonadati</taxon>
        <taxon>Pseudomonadota</taxon>
        <taxon>Alphaproteobacteria</taxon>
        <taxon>Acetobacterales</taxon>
        <taxon>Roseomonadaceae</taxon>
        <taxon>Falsiroseomonas</taxon>
    </lineage>
</organism>
<feature type="region of interest" description="Disordered" evidence="1">
    <location>
        <begin position="1"/>
        <end position="24"/>
    </location>
</feature>
<accession>A0A6M1LNE5</accession>
<dbReference type="RefSeq" id="WP_164695807.1">
    <property type="nucleotide sequence ID" value="NZ_JAAIKB010000007.1"/>
</dbReference>
<dbReference type="AlphaFoldDB" id="A0A6M1LNE5"/>
<dbReference type="Proteomes" id="UP000475385">
    <property type="component" value="Unassembled WGS sequence"/>
</dbReference>
<reference evidence="2 3" key="1">
    <citation type="submission" date="2020-02" db="EMBL/GenBank/DDBJ databases">
        <authorList>
            <person name="Kim H.M."/>
            <person name="Jeon C.O."/>
        </authorList>
    </citation>
    <scope>NUCLEOTIDE SEQUENCE [LARGE SCALE GENOMIC DNA]</scope>
    <source>
        <strain evidence="2 3">PeD5</strain>
    </source>
</reference>
<comment type="caution">
    <text evidence="2">The sequence shown here is derived from an EMBL/GenBank/DDBJ whole genome shotgun (WGS) entry which is preliminary data.</text>
</comment>
<evidence type="ECO:0000313" key="3">
    <source>
        <dbReference type="Proteomes" id="UP000475385"/>
    </source>
</evidence>
<evidence type="ECO:0000256" key="1">
    <source>
        <dbReference type="SAM" id="MobiDB-lite"/>
    </source>
</evidence>
<evidence type="ECO:0000313" key="2">
    <source>
        <dbReference type="EMBL" id="NGM21901.1"/>
    </source>
</evidence>
<gene>
    <name evidence="2" type="ORF">G3576_17890</name>
</gene>
<name>A0A6M1LNE5_9PROT</name>
<reference evidence="2 3" key="2">
    <citation type="submission" date="2020-03" db="EMBL/GenBank/DDBJ databases">
        <title>Roseomonas stagni sp. nov., isolated from pond water in Japan.</title>
        <authorList>
            <person name="Furuhata K."/>
            <person name="Miyamoto H."/>
            <person name="Goto K."/>
        </authorList>
    </citation>
    <scope>NUCLEOTIDE SEQUENCE [LARGE SCALE GENOMIC DNA]</scope>
    <source>
        <strain evidence="2 3">PeD5</strain>
    </source>
</reference>
<dbReference type="EMBL" id="JAAIKB010000007">
    <property type="protein sequence ID" value="NGM21901.1"/>
    <property type="molecule type" value="Genomic_DNA"/>
</dbReference>
<proteinExistence type="predicted"/>
<protein>
    <submittedName>
        <fullName evidence="2">Uncharacterized protein</fullName>
    </submittedName>
</protein>